<reference evidence="2" key="2">
    <citation type="submission" date="2022-01" db="EMBL/GenBank/DDBJ databases">
        <authorList>
            <person name="Yamashiro T."/>
            <person name="Shiraishi A."/>
            <person name="Satake H."/>
            <person name="Nakayama K."/>
        </authorList>
    </citation>
    <scope>NUCLEOTIDE SEQUENCE</scope>
</reference>
<name>A0ABQ4Z952_9ASTR</name>
<keyword evidence="3" id="KW-1185">Reference proteome</keyword>
<sequence length="92" mass="10144">MEVAKKRVVKGYGNTAVAQASQKVGFASVNQVTQGPQKAGFAFVNKIAHGFEHNRFPYGVLEKSLEALKLDLHQIKDEIMACQKKLQTAIQD</sequence>
<proteinExistence type="predicted"/>
<organism evidence="2 3">
    <name type="scientific">Tanacetum coccineum</name>
    <dbReference type="NCBI Taxonomy" id="301880"/>
    <lineage>
        <taxon>Eukaryota</taxon>
        <taxon>Viridiplantae</taxon>
        <taxon>Streptophyta</taxon>
        <taxon>Embryophyta</taxon>
        <taxon>Tracheophyta</taxon>
        <taxon>Spermatophyta</taxon>
        <taxon>Magnoliopsida</taxon>
        <taxon>eudicotyledons</taxon>
        <taxon>Gunneridae</taxon>
        <taxon>Pentapetalae</taxon>
        <taxon>asterids</taxon>
        <taxon>campanulids</taxon>
        <taxon>Asterales</taxon>
        <taxon>Asteraceae</taxon>
        <taxon>Asteroideae</taxon>
        <taxon>Anthemideae</taxon>
        <taxon>Anthemidinae</taxon>
        <taxon>Tanacetum</taxon>
    </lineage>
</organism>
<evidence type="ECO:0000256" key="1">
    <source>
        <dbReference type="SAM" id="Coils"/>
    </source>
</evidence>
<feature type="coiled-coil region" evidence="1">
    <location>
        <begin position="58"/>
        <end position="92"/>
    </location>
</feature>
<dbReference type="EMBL" id="BQNB010011140">
    <property type="protein sequence ID" value="GJS86683.1"/>
    <property type="molecule type" value="Genomic_DNA"/>
</dbReference>
<dbReference type="Proteomes" id="UP001151760">
    <property type="component" value="Unassembled WGS sequence"/>
</dbReference>
<accession>A0ABQ4Z952</accession>
<comment type="caution">
    <text evidence="2">The sequence shown here is derived from an EMBL/GenBank/DDBJ whole genome shotgun (WGS) entry which is preliminary data.</text>
</comment>
<evidence type="ECO:0000313" key="3">
    <source>
        <dbReference type="Proteomes" id="UP001151760"/>
    </source>
</evidence>
<evidence type="ECO:0000313" key="2">
    <source>
        <dbReference type="EMBL" id="GJS86683.1"/>
    </source>
</evidence>
<reference evidence="2" key="1">
    <citation type="journal article" date="2022" name="Int. J. Mol. Sci.">
        <title>Draft Genome of Tanacetum Coccineum: Genomic Comparison of Closely Related Tanacetum-Family Plants.</title>
        <authorList>
            <person name="Yamashiro T."/>
            <person name="Shiraishi A."/>
            <person name="Nakayama K."/>
            <person name="Satake H."/>
        </authorList>
    </citation>
    <scope>NUCLEOTIDE SEQUENCE</scope>
</reference>
<keyword evidence="1" id="KW-0175">Coiled coil</keyword>
<gene>
    <name evidence="2" type="ORF">Tco_0769319</name>
</gene>
<protein>
    <submittedName>
        <fullName evidence="2">Uncharacterized protein</fullName>
    </submittedName>
</protein>